<evidence type="ECO:0000313" key="2">
    <source>
        <dbReference type="EMBL" id="MBD7937117.1"/>
    </source>
</evidence>
<keyword evidence="1" id="KW-0472">Membrane</keyword>
<protein>
    <submittedName>
        <fullName evidence="2">Uncharacterized protein</fullName>
    </submittedName>
</protein>
<proteinExistence type="predicted"/>
<keyword evidence="3" id="KW-1185">Reference proteome</keyword>
<dbReference type="Proteomes" id="UP000657931">
    <property type="component" value="Unassembled WGS sequence"/>
</dbReference>
<evidence type="ECO:0000313" key="3">
    <source>
        <dbReference type="Proteomes" id="UP000657931"/>
    </source>
</evidence>
<feature type="transmembrane region" description="Helical" evidence="1">
    <location>
        <begin position="7"/>
        <end position="27"/>
    </location>
</feature>
<accession>A0ABR8QP90</accession>
<dbReference type="RefSeq" id="WP_191813039.1">
    <property type="nucleotide sequence ID" value="NZ_JACSQT010000003.1"/>
</dbReference>
<keyword evidence="1" id="KW-0812">Transmembrane</keyword>
<evidence type="ECO:0000256" key="1">
    <source>
        <dbReference type="SAM" id="Phobius"/>
    </source>
</evidence>
<keyword evidence="1" id="KW-1133">Transmembrane helix</keyword>
<name>A0ABR8QP90_9BACI</name>
<organism evidence="2 3">
    <name type="scientific">Cytobacillus stercorigallinarum</name>
    <dbReference type="NCBI Taxonomy" id="2762240"/>
    <lineage>
        <taxon>Bacteria</taxon>
        <taxon>Bacillati</taxon>
        <taxon>Bacillota</taxon>
        <taxon>Bacilli</taxon>
        <taxon>Bacillales</taxon>
        <taxon>Bacillaceae</taxon>
        <taxon>Cytobacillus</taxon>
    </lineage>
</organism>
<comment type="caution">
    <text evidence="2">The sequence shown here is derived from an EMBL/GenBank/DDBJ whole genome shotgun (WGS) entry which is preliminary data.</text>
</comment>
<sequence>MNKYIKISIAIGVILFIGIATFMTYYFGYDSDVQEKSAKAFNIVDEAYKEDRDLTDYEIMELKEFEKFANKWVENAEKEEKLSERDSNNAGLILTINKLVMMYPMISDKEFADEDSLELFHENYKNAQLLLD</sequence>
<gene>
    <name evidence="2" type="ORF">H9655_08740</name>
</gene>
<dbReference type="EMBL" id="JACSQT010000003">
    <property type="protein sequence ID" value="MBD7937117.1"/>
    <property type="molecule type" value="Genomic_DNA"/>
</dbReference>
<reference evidence="2 3" key="1">
    <citation type="submission" date="2020-08" db="EMBL/GenBank/DDBJ databases">
        <title>A Genomic Blueprint of the Chicken Gut Microbiome.</title>
        <authorList>
            <person name="Gilroy R."/>
            <person name="Ravi A."/>
            <person name="Getino M."/>
            <person name="Pursley I."/>
            <person name="Horton D.L."/>
            <person name="Alikhan N.-F."/>
            <person name="Baker D."/>
            <person name="Gharbi K."/>
            <person name="Hall N."/>
            <person name="Watson M."/>
            <person name="Adriaenssens E.M."/>
            <person name="Foster-Nyarko E."/>
            <person name="Jarju S."/>
            <person name="Secka A."/>
            <person name="Antonio M."/>
            <person name="Oren A."/>
            <person name="Chaudhuri R."/>
            <person name="La Ragione R.M."/>
            <person name="Hildebrand F."/>
            <person name="Pallen M.J."/>
        </authorList>
    </citation>
    <scope>NUCLEOTIDE SEQUENCE [LARGE SCALE GENOMIC DNA]</scope>
    <source>
        <strain evidence="2 3">Sa5YUA1</strain>
    </source>
</reference>